<dbReference type="Proteomes" id="UP001159363">
    <property type="component" value="Chromosome 3"/>
</dbReference>
<evidence type="ECO:0000313" key="2">
    <source>
        <dbReference type="Proteomes" id="UP001159363"/>
    </source>
</evidence>
<dbReference type="EMBL" id="JARBHB010000003">
    <property type="protein sequence ID" value="KAJ8890873.1"/>
    <property type="molecule type" value="Genomic_DNA"/>
</dbReference>
<sequence>MQDCCFACRATPCHQASSQNFKYVLGRSCCKSTLTKSRGRGGVVVKLLASRLNEPVSIPSGVAREFSHAGIVPDYSADRPPGKGGSWDAISLTGLKQASRRPATVKLKWFRQWPSGHWGFGDCVCFERLRTSMLFKNTYLFVISVHLRLRFFLHYMCVRSYPVERSKIKWHVLRADEGESLWIWIGVKIQGRGKQEIPEKTCVPVASSGKITTCENSGATQPGIELGGVLQKRPRVDDMCPQHVLARAFHNFWCRLHTCLEVNGGHFQHLL</sequence>
<gene>
    <name evidence="1" type="ORF">PR048_010382</name>
</gene>
<protein>
    <submittedName>
        <fullName evidence="1">Uncharacterized protein</fullName>
    </submittedName>
</protein>
<proteinExistence type="predicted"/>
<reference evidence="1 2" key="1">
    <citation type="submission" date="2023-02" db="EMBL/GenBank/DDBJ databases">
        <title>LHISI_Scaffold_Assembly.</title>
        <authorList>
            <person name="Stuart O.P."/>
            <person name="Cleave R."/>
            <person name="Magrath M.J.L."/>
            <person name="Mikheyev A.S."/>
        </authorList>
    </citation>
    <scope>NUCLEOTIDE SEQUENCE [LARGE SCALE GENOMIC DNA]</scope>
    <source>
        <strain evidence="1">Daus_M_001</strain>
        <tissue evidence="1">Leg muscle</tissue>
    </source>
</reference>
<evidence type="ECO:0000313" key="1">
    <source>
        <dbReference type="EMBL" id="KAJ8890873.1"/>
    </source>
</evidence>
<accession>A0ABQ9I4J3</accession>
<name>A0ABQ9I4J3_9NEOP</name>
<comment type="caution">
    <text evidence="1">The sequence shown here is derived from an EMBL/GenBank/DDBJ whole genome shotgun (WGS) entry which is preliminary data.</text>
</comment>
<keyword evidence="2" id="KW-1185">Reference proteome</keyword>
<organism evidence="1 2">
    <name type="scientific">Dryococelus australis</name>
    <dbReference type="NCBI Taxonomy" id="614101"/>
    <lineage>
        <taxon>Eukaryota</taxon>
        <taxon>Metazoa</taxon>
        <taxon>Ecdysozoa</taxon>
        <taxon>Arthropoda</taxon>
        <taxon>Hexapoda</taxon>
        <taxon>Insecta</taxon>
        <taxon>Pterygota</taxon>
        <taxon>Neoptera</taxon>
        <taxon>Polyneoptera</taxon>
        <taxon>Phasmatodea</taxon>
        <taxon>Verophasmatodea</taxon>
        <taxon>Anareolatae</taxon>
        <taxon>Phasmatidae</taxon>
        <taxon>Eurycanthinae</taxon>
        <taxon>Dryococelus</taxon>
    </lineage>
</organism>